<organism evidence="3 4">
    <name type="scientific">Sphaerobolus stellatus (strain SS14)</name>
    <dbReference type="NCBI Taxonomy" id="990650"/>
    <lineage>
        <taxon>Eukaryota</taxon>
        <taxon>Fungi</taxon>
        <taxon>Dikarya</taxon>
        <taxon>Basidiomycota</taxon>
        <taxon>Agaricomycotina</taxon>
        <taxon>Agaricomycetes</taxon>
        <taxon>Phallomycetidae</taxon>
        <taxon>Geastrales</taxon>
        <taxon>Sphaerobolaceae</taxon>
        <taxon>Sphaerobolus</taxon>
    </lineage>
</organism>
<dbReference type="Pfam" id="PF20684">
    <property type="entry name" value="Fung_rhodopsin"/>
    <property type="match status" value="1"/>
</dbReference>
<dbReference type="OrthoDB" id="444631at2759"/>
<dbReference type="InterPro" id="IPR049326">
    <property type="entry name" value="Rhodopsin_dom_fungi"/>
</dbReference>
<proteinExistence type="predicted"/>
<feature type="transmembrane region" description="Helical" evidence="1">
    <location>
        <begin position="30"/>
        <end position="49"/>
    </location>
</feature>
<feature type="transmembrane region" description="Helical" evidence="1">
    <location>
        <begin position="61"/>
        <end position="80"/>
    </location>
</feature>
<protein>
    <submittedName>
        <fullName evidence="3">Unplaced genomic scaffold SPHSTscaffold_350, whole genome shotgun sequence</fullName>
    </submittedName>
</protein>
<feature type="non-terminal residue" evidence="3">
    <location>
        <position position="1"/>
    </location>
</feature>
<gene>
    <name evidence="3" type="ORF">M422DRAFT_123934</name>
</gene>
<accession>A0A0C9TTN7</accession>
<keyword evidence="1" id="KW-0472">Membrane</keyword>
<dbReference type="AlphaFoldDB" id="A0A0C9TTN7"/>
<keyword evidence="1" id="KW-0812">Transmembrane</keyword>
<dbReference type="HOGENOM" id="CLU_2298501_0_0_1"/>
<evidence type="ECO:0000313" key="4">
    <source>
        <dbReference type="Proteomes" id="UP000054279"/>
    </source>
</evidence>
<feature type="domain" description="Rhodopsin" evidence="2">
    <location>
        <begin position="11"/>
        <end position="80"/>
    </location>
</feature>
<evidence type="ECO:0000256" key="1">
    <source>
        <dbReference type="SAM" id="Phobius"/>
    </source>
</evidence>
<name>A0A0C9TTN7_SPHS4</name>
<evidence type="ECO:0000259" key="2">
    <source>
        <dbReference type="Pfam" id="PF20684"/>
    </source>
</evidence>
<keyword evidence="1" id="KW-1133">Transmembrane helix</keyword>
<dbReference type="EMBL" id="KN837425">
    <property type="protein sequence ID" value="KIJ25239.1"/>
    <property type="molecule type" value="Genomic_DNA"/>
</dbReference>
<reference evidence="3 4" key="1">
    <citation type="submission" date="2014-06" db="EMBL/GenBank/DDBJ databases">
        <title>Evolutionary Origins and Diversification of the Mycorrhizal Mutualists.</title>
        <authorList>
            <consortium name="DOE Joint Genome Institute"/>
            <consortium name="Mycorrhizal Genomics Consortium"/>
            <person name="Kohler A."/>
            <person name="Kuo A."/>
            <person name="Nagy L.G."/>
            <person name="Floudas D."/>
            <person name="Copeland A."/>
            <person name="Barry K.W."/>
            <person name="Cichocki N."/>
            <person name="Veneault-Fourrey C."/>
            <person name="LaButti K."/>
            <person name="Lindquist E.A."/>
            <person name="Lipzen A."/>
            <person name="Lundell T."/>
            <person name="Morin E."/>
            <person name="Murat C."/>
            <person name="Riley R."/>
            <person name="Ohm R."/>
            <person name="Sun H."/>
            <person name="Tunlid A."/>
            <person name="Henrissat B."/>
            <person name="Grigoriev I.V."/>
            <person name="Hibbett D.S."/>
            <person name="Martin F."/>
        </authorList>
    </citation>
    <scope>NUCLEOTIDE SEQUENCE [LARGE SCALE GENOMIC DNA]</scope>
    <source>
        <strain evidence="3 4">SS14</strain>
    </source>
</reference>
<dbReference type="Proteomes" id="UP000054279">
    <property type="component" value="Unassembled WGS sequence"/>
</dbReference>
<keyword evidence="4" id="KW-1185">Reference proteome</keyword>
<sequence length="101" mass="11310">VWWVCERESGWKDAPIPQCKLGLQVAVCQAVTNIICDAFLIIMPLYLVWRVRLSKAHKIRISAIFLTTIIMTAVSLNHAYHVLRFGGLDQALAAVIEVSTC</sequence>
<feature type="non-terminal residue" evidence="3">
    <location>
        <position position="101"/>
    </location>
</feature>
<evidence type="ECO:0000313" key="3">
    <source>
        <dbReference type="EMBL" id="KIJ25239.1"/>
    </source>
</evidence>